<sequence>MEYSELLRKKALFEQAKDTLPEITVKSYVQAFELEYTHNSTAIEGNTLTLLETKVVLEEGLSVGGKKLREIYEVINHNKAYQHVKASIAKGQSLDEAIIKDIHAILTENIMVGGIYRNVEVYISGAAHTPPVPNEMYRQVKDFYADLAEKDATNVIELAAWAHAEFVRIHPFADGNGRTSRLIMNYQLMAHGFLPVSIAKESRLDYFNALEAYAVQRDLNPFADMIASLEEQQLDRYLGMIERQVQGQQQLE</sequence>
<feature type="domain" description="Fido" evidence="4">
    <location>
        <begin position="94"/>
        <end position="228"/>
    </location>
</feature>
<dbReference type="SUPFAM" id="SSF140931">
    <property type="entry name" value="Fic-like"/>
    <property type="match status" value="1"/>
</dbReference>
<gene>
    <name evidence="5" type="ORF">FHR92_000769</name>
</gene>
<feature type="site" description="Important for autoinhibition of adenylyltransferase activity" evidence="3">
    <location>
        <position position="44"/>
    </location>
</feature>
<dbReference type="EMBL" id="JACJIP010000003">
    <property type="protein sequence ID" value="MBA9084315.1"/>
    <property type="molecule type" value="Genomic_DNA"/>
</dbReference>
<organism evidence="5 6">
    <name type="scientific">Fontibacillus solani</name>
    <dbReference type="NCBI Taxonomy" id="1572857"/>
    <lineage>
        <taxon>Bacteria</taxon>
        <taxon>Bacillati</taxon>
        <taxon>Bacillota</taxon>
        <taxon>Bacilli</taxon>
        <taxon>Bacillales</taxon>
        <taxon>Paenibacillaceae</taxon>
        <taxon>Fontibacillus</taxon>
    </lineage>
</organism>
<dbReference type="Proteomes" id="UP000567067">
    <property type="component" value="Unassembled WGS sequence"/>
</dbReference>
<name>A0A7W3SQD3_9BACL</name>
<evidence type="ECO:0000256" key="1">
    <source>
        <dbReference type="PIRSR" id="PIRSR640198-1"/>
    </source>
</evidence>
<dbReference type="PANTHER" id="PTHR13504">
    <property type="entry name" value="FIDO DOMAIN-CONTAINING PROTEIN DDB_G0283145"/>
    <property type="match status" value="1"/>
</dbReference>
<proteinExistence type="predicted"/>
<evidence type="ECO:0000256" key="2">
    <source>
        <dbReference type="PIRSR" id="PIRSR640198-2"/>
    </source>
</evidence>
<accession>A0A7W3SQD3</accession>
<comment type="caution">
    <text evidence="5">The sequence shown here is derived from an EMBL/GenBank/DDBJ whole genome shotgun (WGS) entry which is preliminary data.</text>
</comment>
<evidence type="ECO:0000313" key="6">
    <source>
        <dbReference type="Proteomes" id="UP000567067"/>
    </source>
</evidence>
<feature type="binding site" evidence="2">
    <location>
        <begin position="174"/>
        <end position="181"/>
    </location>
    <ligand>
        <name>ATP</name>
        <dbReference type="ChEBI" id="CHEBI:30616"/>
    </ligand>
</feature>
<dbReference type="RefSeq" id="WP_182534376.1">
    <property type="nucleotide sequence ID" value="NZ_JACJIP010000003.1"/>
</dbReference>
<dbReference type="Pfam" id="PF02661">
    <property type="entry name" value="Fic"/>
    <property type="match status" value="1"/>
</dbReference>
<evidence type="ECO:0000259" key="4">
    <source>
        <dbReference type="PROSITE" id="PS51459"/>
    </source>
</evidence>
<keyword evidence="2" id="KW-0067">ATP-binding</keyword>
<dbReference type="AlphaFoldDB" id="A0A7W3SQD3"/>
<reference evidence="5 6" key="1">
    <citation type="submission" date="2020-08" db="EMBL/GenBank/DDBJ databases">
        <title>Genomic Encyclopedia of Type Strains, Phase III (KMG-III): the genomes of soil and plant-associated and newly described type strains.</title>
        <authorList>
            <person name="Whitman W."/>
        </authorList>
    </citation>
    <scope>NUCLEOTIDE SEQUENCE [LARGE SCALE GENOMIC DNA]</scope>
    <source>
        <strain evidence="5 6">CECT 8693</strain>
    </source>
</reference>
<dbReference type="PANTHER" id="PTHR13504:SF38">
    <property type="entry name" value="FIDO DOMAIN-CONTAINING PROTEIN"/>
    <property type="match status" value="1"/>
</dbReference>
<keyword evidence="6" id="KW-1185">Reference proteome</keyword>
<protein>
    <submittedName>
        <fullName evidence="5">Fic family protein</fullName>
    </submittedName>
</protein>
<dbReference type="Gene3D" id="1.10.3290.10">
    <property type="entry name" value="Fido-like domain"/>
    <property type="match status" value="1"/>
</dbReference>
<dbReference type="InterPro" id="IPR036597">
    <property type="entry name" value="Fido-like_dom_sf"/>
</dbReference>
<dbReference type="PROSITE" id="PS51459">
    <property type="entry name" value="FIDO"/>
    <property type="match status" value="1"/>
</dbReference>
<keyword evidence="2" id="KW-0547">Nucleotide-binding</keyword>
<dbReference type="GO" id="GO:0005524">
    <property type="term" value="F:ATP binding"/>
    <property type="evidence" value="ECO:0007669"/>
    <property type="project" value="UniProtKB-KW"/>
</dbReference>
<dbReference type="InterPro" id="IPR003812">
    <property type="entry name" value="Fido"/>
</dbReference>
<evidence type="ECO:0000313" key="5">
    <source>
        <dbReference type="EMBL" id="MBA9084315.1"/>
    </source>
</evidence>
<dbReference type="InterPro" id="IPR040198">
    <property type="entry name" value="Fido_containing"/>
</dbReference>
<evidence type="ECO:0000256" key="3">
    <source>
        <dbReference type="PIRSR" id="PIRSR640198-3"/>
    </source>
</evidence>
<feature type="active site" evidence="1">
    <location>
        <position position="170"/>
    </location>
</feature>